<dbReference type="InterPro" id="IPR011701">
    <property type="entry name" value="MFS"/>
</dbReference>
<gene>
    <name evidence="10" type="ORF">EC957_005475</name>
</gene>
<evidence type="ECO:0000256" key="7">
    <source>
        <dbReference type="SAM" id="MobiDB-lite"/>
    </source>
</evidence>
<evidence type="ECO:0000256" key="4">
    <source>
        <dbReference type="ARBA" id="ARBA00022692"/>
    </source>
</evidence>
<dbReference type="InterPro" id="IPR020846">
    <property type="entry name" value="MFS_dom"/>
</dbReference>
<evidence type="ECO:0000256" key="8">
    <source>
        <dbReference type="SAM" id="Phobius"/>
    </source>
</evidence>
<dbReference type="PANTHER" id="PTHR23501:SF191">
    <property type="entry name" value="VACUOLAR BASIC AMINO ACID TRANSPORTER 4"/>
    <property type="match status" value="1"/>
</dbReference>
<dbReference type="PROSITE" id="PS50850">
    <property type="entry name" value="MFS"/>
    <property type="match status" value="1"/>
</dbReference>
<sequence>MEESEPPPGPTAPNLPPSHSSHKTEGMFEASSASTVNSGFDYQEKNDLEQQQPESIAASKPPPVRGIRLVFLSIGLFIGCFLASMDLTIIATALPRIASEFNAQSQMSWVATSYLLAYTAFQAIYGRFSDIFGRKTMYLFACIIFFVGSVGCGAASSMTMLILFRAVQGMGGSGLFSLMLIIASDLFETLDERARFQTVVSLAFGVSGVVGPLLGGVFVEHSTWRWCFYLNLPLIVVAFGLIAKFLDIPFERSDLGQKLRRVDYAGVTIIVAAVLCLLLPLAWGGTTYAWDSGVIIALFVVSALLVVVLVFVERRAAEPILPMSLFLNREVVCLASVLGFMGVVFMGSTYYVPVYLQIVKRVSTTGSGLRLMPCIFGLVFSTAVSSVLLKRFKDYRVFISTGCAIFTLAVGLFILFDVDTSLAEQLIFVLLMGLGQGLIFQNCILACQDCTEPQERAVATGLVAFVNSIGNSVGVAICGTVLNNALVNQLEKLPLESRRIVDELNVVENINTIGELTGGVYGEVILSYAKAFKVMFTVLTPIIGLAFVISLFIRRRGTLAA</sequence>
<dbReference type="GO" id="GO:0022857">
    <property type="term" value="F:transmembrane transporter activity"/>
    <property type="evidence" value="ECO:0007669"/>
    <property type="project" value="InterPro"/>
</dbReference>
<feature type="transmembrane region" description="Helical" evidence="8">
    <location>
        <begin position="137"/>
        <end position="164"/>
    </location>
</feature>
<feature type="domain" description="Major facilitator superfamily (MFS) profile" evidence="9">
    <location>
        <begin position="72"/>
        <end position="558"/>
    </location>
</feature>
<proteinExistence type="predicted"/>
<evidence type="ECO:0000256" key="5">
    <source>
        <dbReference type="ARBA" id="ARBA00022989"/>
    </source>
</evidence>
<evidence type="ECO:0000259" key="9">
    <source>
        <dbReference type="PROSITE" id="PS50850"/>
    </source>
</evidence>
<feature type="transmembrane region" description="Helical" evidence="8">
    <location>
        <begin position="396"/>
        <end position="416"/>
    </location>
</feature>
<dbReference type="FunFam" id="1.20.1720.10:FF:000004">
    <property type="entry name" value="EmrB/QacA family drug resistance transporter"/>
    <property type="match status" value="1"/>
</dbReference>
<dbReference type="PANTHER" id="PTHR23501">
    <property type="entry name" value="MAJOR FACILITATOR SUPERFAMILY"/>
    <property type="match status" value="1"/>
</dbReference>
<feature type="transmembrane region" description="Helical" evidence="8">
    <location>
        <begin position="289"/>
        <end position="312"/>
    </location>
</feature>
<dbReference type="CDD" id="cd17502">
    <property type="entry name" value="MFS_Azr1_MDR_like"/>
    <property type="match status" value="1"/>
</dbReference>
<feature type="transmembrane region" description="Helical" evidence="8">
    <location>
        <begin position="264"/>
        <end position="283"/>
    </location>
</feature>
<organism evidence="10 11">
    <name type="scientific">Mortierella hygrophila</name>
    <dbReference type="NCBI Taxonomy" id="979708"/>
    <lineage>
        <taxon>Eukaryota</taxon>
        <taxon>Fungi</taxon>
        <taxon>Fungi incertae sedis</taxon>
        <taxon>Mucoromycota</taxon>
        <taxon>Mortierellomycotina</taxon>
        <taxon>Mortierellomycetes</taxon>
        <taxon>Mortierellales</taxon>
        <taxon>Mortierellaceae</taxon>
        <taxon>Mortierella</taxon>
    </lineage>
</organism>
<reference evidence="10" key="1">
    <citation type="journal article" date="2020" name="Fungal Divers.">
        <title>Resolving the Mortierellaceae phylogeny through synthesis of multi-gene phylogenetics and phylogenomics.</title>
        <authorList>
            <person name="Vandepol N."/>
            <person name="Liber J."/>
            <person name="Desiro A."/>
            <person name="Na H."/>
            <person name="Kennedy M."/>
            <person name="Barry K."/>
            <person name="Grigoriev I.V."/>
            <person name="Miller A.N."/>
            <person name="O'Donnell K."/>
            <person name="Stajich J.E."/>
            <person name="Bonito G."/>
        </authorList>
    </citation>
    <scope>NUCLEOTIDE SEQUENCE</scope>
    <source>
        <strain evidence="10">NRRL 2591</strain>
    </source>
</reference>
<dbReference type="SUPFAM" id="SSF103473">
    <property type="entry name" value="MFS general substrate transporter"/>
    <property type="match status" value="1"/>
</dbReference>
<evidence type="ECO:0000256" key="2">
    <source>
        <dbReference type="ARBA" id="ARBA00022448"/>
    </source>
</evidence>
<comment type="subcellular location">
    <subcellularLocation>
        <location evidence="1">Cell membrane</location>
        <topology evidence="1">Multi-pass membrane protein</topology>
    </subcellularLocation>
</comment>
<evidence type="ECO:0000313" key="11">
    <source>
        <dbReference type="Proteomes" id="UP000723463"/>
    </source>
</evidence>
<protein>
    <recommendedName>
        <fullName evidence="9">Major facilitator superfamily (MFS) profile domain-containing protein</fullName>
    </recommendedName>
</protein>
<dbReference type="Gene3D" id="1.20.1250.20">
    <property type="entry name" value="MFS general substrate transporter like domains"/>
    <property type="match status" value="1"/>
</dbReference>
<feature type="transmembrane region" description="Helical" evidence="8">
    <location>
        <begin position="69"/>
        <end position="94"/>
    </location>
</feature>
<comment type="caution">
    <text evidence="10">The sequence shown here is derived from an EMBL/GenBank/DDBJ whole genome shotgun (WGS) entry which is preliminary data.</text>
</comment>
<feature type="transmembrane region" description="Helical" evidence="8">
    <location>
        <begin position="223"/>
        <end position="243"/>
    </location>
</feature>
<feature type="transmembrane region" description="Helical" evidence="8">
    <location>
        <begin position="199"/>
        <end position="217"/>
    </location>
</feature>
<feature type="compositionally biased region" description="Pro residues" evidence="7">
    <location>
        <begin position="1"/>
        <end position="16"/>
    </location>
</feature>
<evidence type="ECO:0000256" key="3">
    <source>
        <dbReference type="ARBA" id="ARBA00022475"/>
    </source>
</evidence>
<dbReference type="Proteomes" id="UP000723463">
    <property type="component" value="Unassembled WGS sequence"/>
</dbReference>
<feature type="transmembrane region" description="Helical" evidence="8">
    <location>
        <begin position="457"/>
        <end position="482"/>
    </location>
</feature>
<dbReference type="InterPro" id="IPR036259">
    <property type="entry name" value="MFS_trans_sf"/>
</dbReference>
<feature type="transmembrane region" description="Helical" evidence="8">
    <location>
        <begin position="332"/>
        <end position="356"/>
    </location>
</feature>
<evidence type="ECO:0000256" key="1">
    <source>
        <dbReference type="ARBA" id="ARBA00004651"/>
    </source>
</evidence>
<dbReference type="Gene3D" id="1.20.1720.10">
    <property type="entry name" value="Multidrug resistance protein D"/>
    <property type="match status" value="1"/>
</dbReference>
<feature type="region of interest" description="Disordered" evidence="7">
    <location>
        <begin position="1"/>
        <end position="59"/>
    </location>
</feature>
<feature type="transmembrane region" description="Helical" evidence="8">
    <location>
        <begin position="170"/>
        <end position="187"/>
    </location>
</feature>
<keyword evidence="11" id="KW-1185">Reference proteome</keyword>
<dbReference type="GO" id="GO:0005886">
    <property type="term" value="C:plasma membrane"/>
    <property type="evidence" value="ECO:0007669"/>
    <property type="project" value="UniProtKB-SubCell"/>
</dbReference>
<name>A0A9P6FE44_9FUNG</name>
<keyword evidence="4 8" id="KW-0812">Transmembrane</keyword>
<feature type="transmembrane region" description="Helical" evidence="8">
    <location>
        <begin position="368"/>
        <end position="389"/>
    </location>
</feature>
<feature type="transmembrane region" description="Helical" evidence="8">
    <location>
        <begin position="534"/>
        <end position="553"/>
    </location>
</feature>
<dbReference type="Pfam" id="PF07690">
    <property type="entry name" value="MFS_1"/>
    <property type="match status" value="1"/>
</dbReference>
<feature type="compositionally biased region" description="Polar residues" evidence="7">
    <location>
        <begin position="31"/>
        <end position="40"/>
    </location>
</feature>
<keyword evidence="2" id="KW-0813">Transport</keyword>
<evidence type="ECO:0000256" key="6">
    <source>
        <dbReference type="ARBA" id="ARBA00023136"/>
    </source>
</evidence>
<feature type="transmembrane region" description="Helical" evidence="8">
    <location>
        <begin position="106"/>
        <end position="125"/>
    </location>
</feature>
<keyword evidence="6 8" id="KW-0472">Membrane</keyword>
<keyword evidence="5 8" id="KW-1133">Transmembrane helix</keyword>
<accession>A0A9P6FE44</accession>
<dbReference type="AlphaFoldDB" id="A0A9P6FE44"/>
<dbReference type="EMBL" id="JAAAXW010000025">
    <property type="protein sequence ID" value="KAF9548803.1"/>
    <property type="molecule type" value="Genomic_DNA"/>
</dbReference>
<evidence type="ECO:0000313" key="10">
    <source>
        <dbReference type="EMBL" id="KAF9548803.1"/>
    </source>
</evidence>
<feature type="transmembrane region" description="Helical" evidence="8">
    <location>
        <begin position="422"/>
        <end position="445"/>
    </location>
</feature>
<keyword evidence="3" id="KW-1003">Cell membrane</keyword>